<dbReference type="GeneID" id="87811397"/>
<dbReference type="Proteomes" id="UP000827549">
    <property type="component" value="Chromosome 6"/>
</dbReference>
<dbReference type="GO" id="GO:0098552">
    <property type="term" value="C:side of membrane"/>
    <property type="evidence" value="ECO:0007669"/>
    <property type="project" value="UniProtKB-KW"/>
</dbReference>
<evidence type="ECO:0000256" key="1">
    <source>
        <dbReference type="ARBA" id="ARBA00004609"/>
    </source>
</evidence>
<dbReference type="RefSeq" id="XP_062630741.1">
    <property type="nucleotide sequence ID" value="XM_062774757.1"/>
</dbReference>
<accession>A0AAF0YDH0</accession>
<dbReference type="PANTHER" id="PTHR34992">
    <property type="entry name" value="HYPHAL ANASTAMOSIS-7 PROTEIN"/>
    <property type="match status" value="1"/>
</dbReference>
<evidence type="ECO:0000259" key="10">
    <source>
        <dbReference type="Pfam" id="PF20238"/>
    </source>
</evidence>
<comment type="subcellular location">
    <subcellularLocation>
        <location evidence="1">Cell membrane</location>
        <topology evidence="1">Lipid-anchor</topology>
        <topology evidence="1">GPI-anchor</topology>
    </subcellularLocation>
</comment>
<dbReference type="GO" id="GO:0005886">
    <property type="term" value="C:plasma membrane"/>
    <property type="evidence" value="ECO:0007669"/>
    <property type="project" value="UniProtKB-SubCell"/>
</dbReference>
<feature type="region of interest" description="Disordered" evidence="8">
    <location>
        <begin position="173"/>
        <end position="200"/>
    </location>
</feature>
<evidence type="ECO:0000256" key="3">
    <source>
        <dbReference type="ARBA" id="ARBA00022622"/>
    </source>
</evidence>
<dbReference type="AlphaFoldDB" id="A0AAF0YDH0"/>
<name>A0AAF0YDH0_9TREE</name>
<feature type="domain" description="Copper acquisition factor BIM1-like" evidence="10">
    <location>
        <begin position="19"/>
        <end position="153"/>
    </location>
</feature>
<keyword evidence="12" id="KW-1185">Reference proteome</keyword>
<keyword evidence="6" id="KW-0325">Glycoprotein</keyword>
<feature type="signal peptide" evidence="9">
    <location>
        <begin position="1"/>
        <end position="19"/>
    </location>
</feature>
<dbReference type="InterPro" id="IPR046936">
    <property type="entry name" value="BIM1-like"/>
</dbReference>
<evidence type="ECO:0000256" key="6">
    <source>
        <dbReference type="ARBA" id="ARBA00023180"/>
    </source>
</evidence>
<keyword evidence="4 9" id="KW-0732">Signal</keyword>
<dbReference type="EMBL" id="CP086719">
    <property type="protein sequence ID" value="WOO84715.1"/>
    <property type="molecule type" value="Genomic_DNA"/>
</dbReference>
<evidence type="ECO:0000313" key="11">
    <source>
        <dbReference type="EMBL" id="WOO84715.1"/>
    </source>
</evidence>
<evidence type="ECO:0000313" key="12">
    <source>
        <dbReference type="Proteomes" id="UP000827549"/>
    </source>
</evidence>
<evidence type="ECO:0000256" key="4">
    <source>
        <dbReference type="ARBA" id="ARBA00022729"/>
    </source>
</evidence>
<dbReference type="PANTHER" id="PTHR34992:SF11">
    <property type="entry name" value="COPPER ACQUISITION FACTOR BIM1-LIKE DOMAIN-CONTAINING PROTEIN"/>
    <property type="match status" value="1"/>
</dbReference>
<keyword evidence="7" id="KW-0449">Lipoprotein</keyword>
<proteinExistence type="predicted"/>
<evidence type="ECO:0000256" key="8">
    <source>
        <dbReference type="SAM" id="MobiDB-lite"/>
    </source>
</evidence>
<keyword evidence="5" id="KW-0472">Membrane</keyword>
<gene>
    <name evidence="11" type="primary">AFUA_6G02800</name>
    <name evidence="11" type="ORF">LOC62_06G008230</name>
</gene>
<organism evidence="11 12">
    <name type="scientific">Vanrija pseudolonga</name>
    <dbReference type="NCBI Taxonomy" id="143232"/>
    <lineage>
        <taxon>Eukaryota</taxon>
        <taxon>Fungi</taxon>
        <taxon>Dikarya</taxon>
        <taxon>Basidiomycota</taxon>
        <taxon>Agaricomycotina</taxon>
        <taxon>Tremellomycetes</taxon>
        <taxon>Trichosporonales</taxon>
        <taxon>Trichosporonaceae</taxon>
        <taxon>Vanrija</taxon>
    </lineage>
</organism>
<evidence type="ECO:0000256" key="2">
    <source>
        <dbReference type="ARBA" id="ARBA00022475"/>
    </source>
</evidence>
<dbReference type="InterPro" id="IPR046530">
    <property type="entry name" value="BIM1-like_dom"/>
</dbReference>
<dbReference type="CDD" id="cd21176">
    <property type="entry name" value="LPMO_auxiliary-like"/>
    <property type="match status" value="1"/>
</dbReference>
<sequence length="227" mass="23360">MFVLKAVLASSVLASSAVAHFTLDYPPTRGFDDDKEPQFCGGFNTVSSVRNPFPLNGAPVWIDSHHTLASVATFVSNKTSPSNFSDFTNVTNYFQVKNGEYCWGIDFEGLGFTNGSEVTVQIQYNGGDGNLFQCTDLVLLSDYTIPTNRTCATDASVTAVNISATVPVPSAAPASTSAPGASGSHSGSAGASAAPTSSSKPSGELIAKPINLAAAAVGVLALGWVAL</sequence>
<evidence type="ECO:0000256" key="9">
    <source>
        <dbReference type="SAM" id="SignalP"/>
    </source>
</evidence>
<feature type="chain" id="PRO_5042185270" evidence="9">
    <location>
        <begin position="20"/>
        <end position="227"/>
    </location>
</feature>
<evidence type="ECO:0000256" key="5">
    <source>
        <dbReference type="ARBA" id="ARBA00023136"/>
    </source>
</evidence>
<dbReference type="Pfam" id="PF20238">
    <property type="entry name" value="BIM1-like_dom"/>
    <property type="match status" value="1"/>
</dbReference>
<keyword evidence="2" id="KW-1003">Cell membrane</keyword>
<reference evidence="11" key="1">
    <citation type="submission" date="2023-10" db="EMBL/GenBank/DDBJ databases">
        <authorList>
            <person name="Noh H."/>
        </authorList>
    </citation>
    <scope>NUCLEOTIDE SEQUENCE</scope>
    <source>
        <strain evidence="11">DUCC4014</strain>
    </source>
</reference>
<evidence type="ECO:0000256" key="7">
    <source>
        <dbReference type="ARBA" id="ARBA00023288"/>
    </source>
</evidence>
<protein>
    <submittedName>
        <fullName evidence="11">Purtative protein</fullName>
    </submittedName>
</protein>
<keyword evidence="3" id="KW-0336">GPI-anchor</keyword>